<dbReference type="InterPro" id="IPR001841">
    <property type="entry name" value="Znf_RING"/>
</dbReference>
<dbReference type="SUPFAM" id="SSF57850">
    <property type="entry name" value="RING/U-box"/>
    <property type="match status" value="1"/>
</dbReference>
<evidence type="ECO:0000256" key="2">
    <source>
        <dbReference type="ARBA" id="ARBA00022771"/>
    </source>
</evidence>
<proteinExistence type="predicted"/>
<dbReference type="PANTHER" id="PTHR15710">
    <property type="entry name" value="E3 UBIQUITIN-PROTEIN LIGASE PRAJA"/>
    <property type="match status" value="1"/>
</dbReference>
<evidence type="ECO:0000256" key="4">
    <source>
        <dbReference type="PROSITE-ProRule" id="PRU00175"/>
    </source>
</evidence>
<keyword evidence="8" id="KW-1185">Reference proteome</keyword>
<keyword evidence="1" id="KW-0479">Metal-binding</keyword>
<feature type="compositionally biased region" description="Polar residues" evidence="5">
    <location>
        <begin position="595"/>
        <end position="613"/>
    </location>
</feature>
<evidence type="ECO:0000313" key="8">
    <source>
        <dbReference type="Proteomes" id="UP000008335"/>
    </source>
</evidence>
<feature type="compositionally biased region" description="Polar residues" evidence="5">
    <location>
        <begin position="319"/>
        <end position="348"/>
    </location>
</feature>
<evidence type="ECO:0000259" key="6">
    <source>
        <dbReference type="PROSITE" id="PS50089"/>
    </source>
</evidence>
<sequence>MSESGQEQDRGTNTSPNNAENNNNSNAASGPLNGGAEQTRNITVSIQYSYFTPERLAHLSNISNNDNNENNSAASGNTIANGTGPSFGIGNGGHQPDGALVLSFRDVPASTPQDRLNSFISVAAQLAMERFNRLLNRPKGISKDEFDKLPVLQVSDLPKAEGPLCSICYDEYEDEVDSTKAKRKRDSENEEESEGTKKRKDNEGAPLRTTADNDSNPSITNATVVEPPSIPLTEQQRTLNDEETNPSYKHSPIKLPCGHIFGRECIYKWSRLENSCPLCRQKISESVGVQRAAQQDTDEVAANEAAFERIRRVLYDPTAVNSTNENSSAPSENTSNTTVPTIGNASSGEQMLSRTGFFLVPQNGQPLHNPVRLPPNDSDRNGINGPSSTTQNPPSNSGGSNNNQSPRWVPIPLTLFQFHSPNPNPSASDSSASPSAANGPNSNNTSSDATDPHHNRLRAVLDHIFNVAQRGTSDTSATTAPGAQTVHNQGRNDSSSSDTTQGSSFLENISRLTGHFTNGSRDNNNDNNDNNHSNDQQRGGSTGENNRNNLFSSGVASYRNQNGDVTTVELRNNNSAAFPPTDENPSQGQGSSSSDTTIHNDVPNDNNEQRSSQ</sequence>
<feature type="region of interest" description="Disordered" evidence="5">
    <location>
        <begin position="318"/>
        <end position="348"/>
    </location>
</feature>
<feature type="compositionally biased region" description="Polar residues" evidence="5">
    <location>
        <begin position="210"/>
        <end position="223"/>
    </location>
</feature>
<feature type="compositionally biased region" description="Low complexity" evidence="5">
    <location>
        <begin position="493"/>
        <end position="502"/>
    </location>
</feature>
<feature type="compositionally biased region" description="Low complexity" evidence="5">
    <location>
        <begin position="384"/>
        <end position="406"/>
    </location>
</feature>
<feature type="compositionally biased region" description="Polar residues" evidence="5">
    <location>
        <begin position="471"/>
        <end position="492"/>
    </location>
</feature>
<feature type="compositionally biased region" description="Basic and acidic residues" evidence="5">
    <location>
        <begin position="194"/>
        <end position="203"/>
    </location>
</feature>
<organism evidence="7 8">
    <name type="scientific">Saccharomyces cerevisiae (strain RM11-1a)</name>
    <name type="common">Baker's yeast</name>
    <dbReference type="NCBI Taxonomy" id="285006"/>
    <lineage>
        <taxon>Eukaryota</taxon>
        <taxon>Fungi</taxon>
        <taxon>Dikarya</taxon>
        <taxon>Ascomycota</taxon>
        <taxon>Saccharomycotina</taxon>
        <taxon>Saccharomycetes</taxon>
        <taxon>Saccharomycetales</taxon>
        <taxon>Saccharomycetaceae</taxon>
        <taxon>Saccharomyces</taxon>
    </lineage>
</organism>
<dbReference type="PROSITE" id="PS50089">
    <property type="entry name" value="ZF_RING_2"/>
    <property type="match status" value="1"/>
</dbReference>
<feature type="compositionally biased region" description="Low complexity" evidence="5">
    <location>
        <begin position="11"/>
        <end position="36"/>
    </location>
</feature>
<feature type="compositionally biased region" description="Low complexity" evidence="5">
    <location>
        <begin position="425"/>
        <end position="447"/>
    </location>
</feature>
<feature type="region of interest" description="Disordered" evidence="5">
    <location>
        <begin position="471"/>
        <end position="502"/>
    </location>
</feature>
<dbReference type="HOGENOM" id="CLU_020039_0_0_1"/>
<feature type="region of interest" description="Disordered" evidence="5">
    <location>
        <begin position="573"/>
        <end position="613"/>
    </location>
</feature>
<dbReference type="OrthoDB" id="8062037at2759"/>
<feature type="region of interest" description="Disordered" evidence="5">
    <location>
        <begin position="1"/>
        <end position="36"/>
    </location>
</feature>
<feature type="compositionally biased region" description="Polar residues" evidence="5">
    <location>
        <begin position="536"/>
        <end position="557"/>
    </location>
</feature>
<feature type="domain" description="RING-type" evidence="6">
    <location>
        <begin position="255"/>
        <end position="280"/>
    </location>
</feature>
<keyword evidence="2 4" id="KW-0863">Zinc-finger</keyword>
<evidence type="ECO:0000256" key="1">
    <source>
        <dbReference type="ARBA" id="ARBA00022723"/>
    </source>
</evidence>
<feature type="compositionally biased region" description="Low complexity" evidence="5">
    <location>
        <begin position="525"/>
        <end position="534"/>
    </location>
</feature>
<reference evidence="7" key="1">
    <citation type="submission" date="2005-03" db="EMBL/GenBank/DDBJ databases">
        <authorList>
            <person name="Giovannoni S.J."/>
            <person name="Cho J.-C."/>
            <person name="Ferriera S."/>
            <person name="Johnson J."/>
            <person name="Kravitz S."/>
            <person name="Halpern A."/>
            <person name="Remington K."/>
            <person name="Beeson K."/>
            <person name="Tran B."/>
            <person name="Rogers Y.-H."/>
            <person name="Friedman R."/>
            <person name="Venter J.C."/>
        </authorList>
    </citation>
    <scope>NUCLEOTIDE SEQUENCE</scope>
    <source>
        <strain evidence="7">RM11-1a</strain>
    </source>
</reference>
<dbReference type="Proteomes" id="UP000008335">
    <property type="component" value="Unassembled WGS sequence"/>
</dbReference>
<evidence type="ECO:0000256" key="5">
    <source>
        <dbReference type="SAM" id="MobiDB-lite"/>
    </source>
</evidence>
<dbReference type="EMBL" id="CH408043">
    <property type="protein sequence ID" value="EDV08166.1"/>
    <property type="molecule type" value="Genomic_DNA"/>
</dbReference>
<dbReference type="Gene3D" id="3.30.40.10">
    <property type="entry name" value="Zinc/RING finger domain, C3HC4 (zinc finger)"/>
    <property type="match status" value="1"/>
</dbReference>
<evidence type="ECO:0000313" key="7">
    <source>
        <dbReference type="EMBL" id="EDV08166.1"/>
    </source>
</evidence>
<evidence type="ECO:0000256" key="3">
    <source>
        <dbReference type="ARBA" id="ARBA00022833"/>
    </source>
</evidence>
<dbReference type="SMART" id="SM00184">
    <property type="entry name" value="RING"/>
    <property type="match status" value="1"/>
</dbReference>
<dbReference type="AlphaFoldDB" id="B3LGD7"/>
<protein>
    <submittedName>
        <fullName evidence="7">Protein SAN1</fullName>
    </submittedName>
</protein>
<reference evidence="7" key="2">
    <citation type="submission" date="2005-07" db="EMBL/GenBank/DDBJ databases">
        <title>Annotation of the Saccharomyces cerevisiae RM11-1a Genome.</title>
        <authorList>
            <consortium name="The Broad Institute Genome Sequencing Platform"/>
            <person name="Birren B."/>
            <person name="Lander E."/>
            <person name="Galagan J."/>
            <person name="Nusbaum C."/>
            <person name="Devon K."/>
            <person name="Cuomo C."/>
            <person name="Jaffe D."/>
            <person name="Butler J."/>
            <person name="Alvarez P."/>
            <person name="Gnerre S."/>
            <person name="Grabherr M."/>
            <person name="Kleber M."/>
            <person name="Mauceli E."/>
            <person name="Brockman W."/>
            <person name="MacCallum I.A."/>
            <person name="Rounsley S."/>
            <person name="Young S."/>
            <person name="LaButti K."/>
            <person name="Pushparaj V."/>
            <person name="DeCaprio D."/>
            <person name="Crawford M."/>
            <person name="Koehrsen M."/>
            <person name="Engels R."/>
            <person name="Montgomery P."/>
            <person name="Pearson M."/>
            <person name="Howarth C."/>
            <person name="Larson L."/>
            <person name="Luoma S."/>
            <person name="White J."/>
            <person name="O'Leary S."/>
            <person name="Kodira C."/>
            <person name="Zeng Q."/>
            <person name="Yandava C."/>
            <person name="Alvarado L."/>
            <person name="Pratt S."/>
            <person name="Kruglyak L."/>
        </authorList>
    </citation>
    <scope>NUCLEOTIDE SEQUENCE</scope>
    <source>
        <strain evidence="7">RM11-1a</strain>
    </source>
</reference>
<dbReference type="GO" id="GO:0008270">
    <property type="term" value="F:zinc ion binding"/>
    <property type="evidence" value="ECO:0007669"/>
    <property type="project" value="UniProtKB-KW"/>
</dbReference>
<feature type="region of interest" description="Disordered" evidence="5">
    <location>
        <begin position="514"/>
        <end position="557"/>
    </location>
</feature>
<name>B3LGD7_YEAS1</name>
<feature type="region of interest" description="Disordered" evidence="5">
    <location>
        <begin position="176"/>
        <end position="231"/>
    </location>
</feature>
<keyword evidence="3" id="KW-0862">Zinc</keyword>
<feature type="region of interest" description="Disordered" evidence="5">
    <location>
        <begin position="360"/>
        <end position="453"/>
    </location>
</feature>
<gene>
    <name evidence="7" type="ORF">SCRG_00377</name>
</gene>
<dbReference type="InterPro" id="IPR013083">
    <property type="entry name" value="Znf_RING/FYVE/PHD"/>
</dbReference>
<accession>B3LGD7</accession>
<dbReference type="Pfam" id="PF13639">
    <property type="entry name" value="zf-RING_2"/>
    <property type="match status" value="1"/>
</dbReference>